<dbReference type="PANTHER" id="PTHR43098:SF3">
    <property type="entry name" value="L-ORNITHINE N(5)-MONOOXYGENASE-RELATED"/>
    <property type="match status" value="1"/>
</dbReference>
<evidence type="ECO:0000256" key="1">
    <source>
        <dbReference type="ARBA" id="ARBA00001974"/>
    </source>
</evidence>
<dbReference type="GO" id="GO:0004497">
    <property type="term" value="F:monooxygenase activity"/>
    <property type="evidence" value="ECO:0007669"/>
    <property type="project" value="UniProtKB-KW"/>
</dbReference>
<evidence type="ECO:0000256" key="12">
    <source>
        <dbReference type="ARBA" id="ARBA00049248"/>
    </source>
</evidence>
<evidence type="ECO:0000256" key="11">
    <source>
        <dbReference type="ARBA" id="ARBA00047598"/>
    </source>
</evidence>
<feature type="non-terminal residue" evidence="13">
    <location>
        <position position="91"/>
    </location>
</feature>
<dbReference type="InterPro" id="IPR036188">
    <property type="entry name" value="FAD/NAD-bd_sf"/>
</dbReference>
<evidence type="ECO:0000256" key="6">
    <source>
        <dbReference type="ARBA" id="ARBA00022630"/>
    </source>
</evidence>
<keyword evidence="10" id="KW-0503">Monooxygenase</keyword>
<accession>M3AFT2</accession>
<dbReference type="OrthoDB" id="66881at2759"/>
<comment type="similarity">
    <text evidence="3">Belongs to the lysine N(6)-hydroxylase/L-ornithine N(5)-oxygenase family.</text>
</comment>
<dbReference type="InterPro" id="IPR025700">
    <property type="entry name" value="Lys/Orn_oxygenase"/>
</dbReference>
<evidence type="ECO:0000256" key="7">
    <source>
        <dbReference type="ARBA" id="ARBA00022827"/>
    </source>
</evidence>
<evidence type="ECO:0000256" key="10">
    <source>
        <dbReference type="ARBA" id="ARBA00023033"/>
    </source>
</evidence>
<evidence type="ECO:0000313" key="14">
    <source>
        <dbReference type="Proteomes" id="UP000016932"/>
    </source>
</evidence>
<sequence length="91" mass="10895">DWKQTFPGRDELVEYFQHVDKVWDLSKDVRYDTRVTSMKWDEERKGWRVSINDGEAELTAWNVVLCTGFASKRYTPPFKNLELYKGEIHHT</sequence>
<dbReference type="EMBL" id="KB446558">
    <property type="protein sequence ID" value="EME83451.1"/>
    <property type="molecule type" value="Genomic_DNA"/>
</dbReference>
<feature type="non-terminal residue" evidence="13">
    <location>
        <position position="1"/>
    </location>
</feature>
<comment type="cofactor">
    <cofactor evidence="1">
        <name>FAD</name>
        <dbReference type="ChEBI" id="CHEBI:57692"/>
    </cofactor>
</comment>
<dbReference type="Proteomes" id="UP000016932">
    <property type="component" value="Unassembled WGS sequence"/>
</dbReference>
<evidence type="ECO:0000256" key="4">
    <source>
        <dbReference type="ARBA" id="ARBA00010139"/>
    </source>
</evidence>
<evidence type="ECO:0000256" key="5">
    <source>
        <dbReference type="ARBA" id="ARBA00012881"/>
    </source>
</evidence>
<dbReference type="VEuPathDB" id="FungiDB:MYCFIDRAFT_123133"/>
<reference evidence="13 14" key="1">
    <citation type="journal article" date="2012" name="PLoS Pathog.">
        <title>Diverse lifestyles and strategies of plant pathogenesis encoded in the genomes of eighteen Dothideomycetes fungi.</title>
        <authorList>
            <person name="Ohm R.A."/>
            <person name="Feau N."/>
            <person name="Henrissat B."/>
            <person name="Schoch C.L."/>
            <person name="Horwitz B.A."/>
            <person name="Barry K.W."/>
            <person name="Condon B.J."/>
            <person name="Copeland A.C."/>
            <person name="Dhillon B."/>
            <person name="Glaser F."/>
            <person name="Hesse C.N."/>
            <person name="Kosti I."/>
            <person name="LaButti K."/>
            <person name="Lindquist E.A."/>
            <person name="Lucas S."/>
            <person name="Salamov A.A."/>
            <person name="Bradshaw R.E."/>
            <person name="Ciuffetti L."/>
            <person name="Hamelin R.C."/>
            <person name="Kema G.H.J."/>
            <person name="Lawrence C."/>
            <person name="Scott J.A."/>
            <person name="Spatafora J.W."/>
            <person name="Turgeon B.G."/>
            <person name="de Wit P.J.G.M."/>
            <person name="Zhong S."/>
            <person name="Goodwin S.B."/>
            <person name="Grigoriev I.V."/>
        </authorList>
    </citation>
    <scope>NUCLEOTIDE SEQUENCE [LARGE SCALE GENOMIC DNA]</scope>
    <source>
        <strain evidence="13 14">CIRAD86</strain>
    </source>
</reference>
<name>M3AFT2_PSEFD</name>
<organism evidence="13 14">
    <name type="scientific">Pseudocercospora fijiensis (strain CIRAD86)</name>
    <name type="common">Black leaf streak disease fungus</name>
    <name type="synonym">Mycosphaerella fijiensis</name>
    <dbReference type="NCBI Taxonomy" id="383855"/>
    <lineage>
        <taxon>Eukaryota</taxon>
        <taxon>Fungi</taxon>
        <taxon>Dikarya</taxon>
        <taxon>Ascomycota</taxon>
        <taxon>Pezizomycotina</taxon>
        <taxon>Dothideomycetes</taxon>
        <taxon>Dothideomycetidae</taxon>
        <taxon>Mycosphaerellales</taxon>
        <taxon>Mycosphaerellaceae</taxon>
        <taxon>Pseudocercospora</taxon>
    </lineage>
</organism>
<dbReference type="KEGG" id="pfj:MYCFIDRAFT_123133"/>
<gene>
    <name evidence="13" type="ORF">MYCFIDRAFT_123133</name>
</gene>
<evidence type="ECO:0000256" key="2">
    <source>
        <dbReference type="ARBA" id="ARBA00004924"/>
    </source>
</evidence>
<dbReference type="InterPro" id="IPR050775">
    <property type="entry name" value="FAD-binding_Monooxygenases"/>
</dbReference>
<dbReference type="AlphaFoldDB" id="M3AFT2"/>
<dbReference type="EC" id="1.14.13.196" evidence="5"/>
<comment type="catalytic activity">
    <reaction evidence="11">
        <text>L-ornithine + NADPH + O2 = N(5)-hydroxy-L-ornithine + NADP(+) + H2O</text>
        <dbReference type="Rhea" id="RHEA:41508"/>
        <dbReference type="ChEBI" id="CHEBI:15377"/>
        <dbReference type="ChEBI" id="CHEBI:15379"/>
        <dbReference type="ChEBI" id="CHEBI:46911"/>
        <dbReference type="ChEBI" id="CHEBI:57783"/>
        <dbReference type="ChEBI" id="CHEBI:58349"/>
        <dbReference type="ChEBI" id="CHEBI:78275"/>
        <dbReference type="EC" id="1.14.13.196"/>
    </reaction>
</comment>
<evidence type="ECO:0000256" key="8">
    <source>
        <dbReference type="ARBA" id="ARBA00022857"/>
    </source>
</evidence>
<keyword evidence="7" id="KW-0274">FAD</keyword>
<dbReference type="PANTHER" id="PTHR43098">
    <property type="entry name" value="L-ORNITHINE N(5)-MONOOXYGENASE-RELATED"/>
    <property type="match status" value="1"/>
</dbReference>
<keyword evidence="6" id="KW-0285">Flavoprotein</keyword>
<evidence type="ECO:0000256" key="9">
    <source>
        <dbReference type="ARBA" id="ARBA00023002"/>
    </source>
</evidence>
<protein>
    <recommendedName>
        <fullName evidence="5">L-ornithine N(5)-monooxygenase [NAD(P)H]</fullName>
        <ecNumber evidence="5">1.14.13.196</ecNumber>
    </recommendedName>
</protein>
<dbReference type="RefSeq" id="XP_007926665.1">
    <property type="nucleotide sequence ID" value="XM_007928474.1"/>
</dbReference>
<evidence type="ECO:0000313" key="13">
    <source>
        <dbReference type="EMBL" id="EME83451.1"/>
    </source>
</evidence>
<keyword evidence="8" id="KW-0521">NADP</keyword>
<dbReference type="Pfam" id="PF13434">
    <property type="entry name" value="Lys_Orn_oxgnase"/>
    <property type="match status" value="1"/>
</dbReference>
<evidence type="ECO:0000256" key="3">
    <source>
        <dbReference type="ARBA" id="ARBA00007588"/>
    </source>
</evidence>
<keyword evidence="14" id="KW-1185">Reference proteome</keyword>
<dbReference type="HOGENOM" id="CLU_2432963_0_0_1"/>
<comment type="similarity">
    <text evidence="4">Belongs to the FAD-binding monooxygenase family.</text>
</comment>
<keyword evidence="9" id="KW-0560">Oxidoreductase</keyword>
<dbReference type="Gene3D" id="3.50.50.60">
    <property type="entry name" value="FAD/NAD(P)-binding domain"/>
    <property type="match status" value="1"/>
</dbReference>
<dbReference type="GeneID" id="19330501"/>
<proteinExistence type="inferred from homology"/>
<comment type="pathway">
    <text evidence="2">Siderophore biosynthesis.</text>
</comment>
<dbReference type="SUPFAM" id="SSF51905">
    <property type="entry name" value="FAD/NAD(P)-binding domain"/>
    <property type="match status" value="1"/>
</dbReference>
<comment type="catalytic activity">
    <reaction evidence="12">
        <text>L-ornithine + NADH + O2 = N(5)-hydroxy-L-ornithine + NAD(+) + H2O</text>
        <dbReference type="Rhea" id="RHEA:41512"/>
        <dbReference type="ChEBI" id="CHEBI:15377"/>
        <dbReference type="ChEBI" id="CHEBI:15379"/>
        <dbReference type="ChEBI" id="CHEBI:46911"/>
        <dbReference type="ChEBI" id="CHEBI:57540"/>
        <dbReference type="ChEBI" id="CHEBI:57945"/>
        <dbReference type="ChEBI" id="CHEBI:78275"/>
        <dbReference type="EC" id="1.14.13.196"/>
    </reaction>
</comment>